<accession>A0A814DVU7</accession>
<comment type="caution">
    <text evidence="3">The sequence shown here is derived from an EMBL/GenBank/DDBJ whole genome shotgun (WGS) entry which is preliminary data.</text>
</comment>
<dbReference type="SUPFAM" id="SSF57302">
    <property type="entry name" value="Snake toxin-like"/>
    <property type="match status" value="1"/>
</dbReference>
<keyword evidence="1" id="KW-0732">Signal</keyword>
<evidence type="ECO:0000313" key="3">
    <source>
        <dbReference type="EMBL" id="CAF0959750.1"/>
    </source>
</evidence>
<feature type="chain" id="PRO_5032869597" description="Snake toxin/toxin-like domain-containing protein" evidence="1">
    <location>
        <begin position="27"/>
        <end position="99"/>
    </location>
</feature>
<dbReference type="Proteomes" id="UP000663879">
    <property type="component" value="Unassembled WGS sequence"/>
</dbReference>
<keyword evidence="4" id="KW-1185">Reference proteome</keyword>
<name>A0A814DVU7_9BILA</name>
<feature type="signal peptide" evidence="1">
    <location>
        <begin position="1"/>
        <end position="26"/>
    </location>
</feature>
<dbReference type="InterPro" id="IPR045860">
    <property type="entry name" value="Snake_toxin-like_sf"/>
</dbReference>
<protein>
    <recommendedName>
        <fullName evidence="2">Snake toxin/toxin-like domain-containing protein</fullName>
    </recommendedName>
</protein>
<evidence type="ECO:0000259" key="2">
    <source>
        <dbReference type="Pfam" id="PF00087"/>
    </source>
</evidence>
<feature type="domain" description="Snake toxin/toxin-like" evidence="2">
    <location>
        <begin position="27"/>
        <end position="98"/>
    </location>
</feature>
<gene>
    <name evidence="3" type="ORF">OXX778_LOCUS14383</name>
</gene>
<evidence type="ECO:0000313" key="4">
    <source>
        <dbReference type="Proteomes" id="UP000663879"/>
    </source>
</evidence>
<organism evidence="3 4">
    <name type="scientific">Brachionus calyciflorus</name>
    <dbReference type="NCBI Taxonomy" id="104777"/>
    <lineage>
        <taxon>Eukaryota</taxon>
        <taxon>Metazoa</taxon>
        <taxon>Spiralia</taxon>
        <taxon>Gnathifera</taxon>
        <taxon>Rotifera</taxon>
        <taxon>Eurotatoria</taxon>
        <taxon>Monogononta</taxon>
        <taxon>Pseudotrocha</taxon>
        <taxon>Ploima</taxon>
        <taxon>Brachionidae</taxon>
        <taxon>Brachionus</taxon>
    </lineage>
</organism>
<dbReference type="AlphaFoldDB" id="A0A814DVU7"/>
<dbReference type="Pfam" id="PF00087">
    <property type="entry name" value="Toxin_TOLIP"/>
    <property type="match status" value="1"/>
</dbReference>
<dbReference type="OrthoDB" id="8945177at2759"/>
<reference evidence="3" key="1">
    <citation type="submission" date="2021-02" db="EMBL/GenBank/DDBJ databases">
        <authorList>
            <person name="Nowell W R."/>
        </authorList>
    </citation>
    <scope>NUCLEOTIDE SEQUENCE</scope>
    <source>
        <strain evidence="3">Ploen Becks lab</strain>
    </source>
</reference>
<evidence type="ECO:0000256" key="1">
    <source>
        <dbReference type="SAM" id="SignalP"/>
    </source>
</evidence>
<dbReference type="EMBL" id="CAJNOC010002953">
    <property type="protein sequence ID" value="CAF0959750.1"/>
    <property type="molecule type" value="Genomic_DNA"/>
</dbReference>
<dbReference type="InterPro" id="IPR035076">
    <property type="entry name" value="Toxin/TOLIP"/>
</dbReference>
<proteinExistence type="predicted"/>
<feature type="non-terminal residue" evidence="3">
    <location>
        <position position="1"/>
    </location>
</feature>
<sequence>MKQSLNFLGICFLMITLFFMVSKSSALQCYECKDCRANSFGKNYTCSNGFNYCIKIKSYVLSIESITRDCAETCAEGKTSALGLVGAEVSCCNTDLCNY</sequence>
<dbReference type="Gene3D" id="2.10.60.10">
    <property type="entry name" value="CD59"/>
    <property type="match status" value="1"/>
</dbReference>